<dbReference type="InterPro" id="IPR011761">
    <property type="entry name" value="ATP-grasp"/>
</dbReference>
<dbReference type="STRING" id="316055.RPE_0617"/>
<dbReference type="HOGENOM" id="CLU_008013_0_0_5"/>
<dbReference type="KEGG" id="rpe:RPE_0617"/>
<dbReference type="PANTHER" id="PTHR14465:SF0">
    <property type="entry name" value="IQ DOMAIN-CONTAINING PROTEIN H"/>
    <property type="match status" value="1"/>
</dbReference>
<dbReference type="Pfam" id="PF24923">
    <property type="entry name" value="ATP-grasp_IQCH"/>
    <property type="match status" value="2"/>
</dbReference>
<dbReference type="eggNOG" id="COG0151">
    <property type="taxonomic scope" value="Bacteria"/>
</dbReference>
<protein>
    <recommendedName>
        <fullName evidence="2">ATP-grasp domain-containing protein</fullName>
    </recommendedName>
</protein>
<keyword evidence="1" id="KW-0547">Nucleotide-binding</keyword>
<evidence type="ECO:0000256" key="1">
    <source>
        <dbReference type="PROSITE-ProRule" id="PRU00409"/>
    </source>
</evidence>
<dbReference type="PANTHER" id="PTHR14465">
    <property type="entry name" value="IQ DOMAIN-CONTAINING PROTEIN H"/>
    <property type="match status" value="1"/>
</dbReference>
<dbReference type="Pfam" id="PF18105">
    <property type="entry name" value="PGM1_C"/>
    <property type="match status" value="1"/>
</dbReference>
<dbReference type="EMBL" id="CP000463">
    <property type="protein sequence ID" value="ABJ04575.1"/>
    <property type="molecule type" value="Genomic_DNA"/>
</dbReference>
<sequence length="525" mass="57410">MTAPDDNRLACDFDAPPTAEEIARFARLQRQLAGSFTELFEDPKRPRTVLVNPSLSVDQQVLQKVSGAHHYEERMLCLLMLLRMPRTQVIYVTSTPIAEAIVDYYLHLLPGVPGRHARQRLTMVSCDDASPAPLTRKLLAQPRVLDRLRQAIADPASAHMTCFAVTELERKLALVLGLPIYGCDPALAHWGSKSGSRKIFREAGIEMPLGFEDLTSADDVAAALTELKAQKPDLAKAVVKINEGFSGEGNAVFAFKDAPAGSALLPWVRARLPHLAFEARGMTWDLYQDKLCGMGGIVEEFVAGQLKQSPSVQVRVDPTGRLEAVSTHDQVLGGQNGQIFLGCRFPADDDYRLEIQARAMKAAKVLADKGALGRFGIDFISVKQGDAWRHLAIEINLRKGGTTHPFLMLQFLTDGHYDAASGQFLTSSGRPRFYYASDNLESDRYRGLTPDDLIDISVMNGLHFHAATGEGVAFHLIGALNQFGKLGVVCIGATQARADALYRLTVEVLDAEAGSRLGADDDSRE</sequence>
<dbReference type="SUPFAM" id="SSF56059">
    <property type="entry name" value="Glutathione synthetase ATP-binding domain-like"/>
    <property type="match status" value="1"/>
</dbReference>
<evidence type="ECO:0000259" key="2">
    <source>
        <dbReference type="PROSITE" id="PS50975"/>
    </source>
</evidence>
<dbReference type="GO" id="GO:0046872">
    <property type="term" value="F:metal ion binding"/>
    <property type="evidence" value="ECO:0007669"/>
    <property type="project" value="InterPro"/>
</dbReference>
<evidence type="ECO:0000313" key="3">
    <source>
        <dbReference type="EMBL" id="ABJ04575.1"/>
    </source>
</evidence>
<feature type="domain" description="ATP-grasp" evidence="2">
    <location>
        <begin position="197"/>
        <end position="426"/>
    </location>
</feature>
<dbReference type="OrthoDB" id="164032at2"/>
<reference evidence="3" key="1">
    <citation type="submission" date="2006-09" db="EMBL/GenBank/DDBJ databases">
        <title>Complete sequence of Rhodopseudomonas palustris BisA53.</title>
        <authorList>
            <consortium name="US DOE Joint Genome Institute"/>
            <person name="Copeland A."/>
            <person name="Lucas S."/>
            <person name="Lapidus A."/>
            <person name="Barry K."/>
            <person name="Detter J.C."/>
            <person name="Glavina del Rio T."/>
            <person name="Hammon N."/>
            <person name="Israni S."/>
            <person name="Dalin E."/>
            <person name="Tice H."/>
            <person name="Pitluck S."/>
            <person name="Chain P."/>
            <person name="Malfatti S."/>
            <person name="Shin M."/>
            <person name="Vergez L."/>
            <person name="Schmutz J."/>
            <person name="Larimer F."/>
            <person name="Land M."/>
            <person name="Hauser L."/>
            <person name="Pelletier D.A."/>
            <person name="Kyrpides N."/>
            <person name="Kim E."/>
            <person name="Harwood C.S."/>
            <person name="Oda Y."/>
            <person name="Richardson P."/>
        </authorList>
    </citation>
    <scope>NUCLEOTIDE SEQUENCE [LARGE SCALE GENOMIC DNA]</scope>
    <source>
        <strain evidence="3">BisA53</strain>
    </source>
</reference>
<dbReference type="InterPro" id="IPR038752">
    <property type="entry name" value="IQCH"/>
</dbReference>
<keyword evidence="1" id="KW-0067">ATP-binding</keyword>
<organism evidence="3">
    <name type="scientific">Rhodopseudomonas palustris (strain BisA53)</name>
    <dbReference type="NCBI Taxonomy" id="316055"/>
    <lineage>
        <taxon>Bacteria</taxon>
        <taxon>Pseudomonadati</taxon>
        <taxon>Pseudomonadota</taxon>
        <taxon>Alphaproteobacteria</taxon>
        <taxon>Hyphomicrobiales</taxon>
        <taxon>Nitrobacteraceae</taxon>
        <taxon>Rhodopseudomonas</taxon>
    </lineage>
</organism>
<accession>Q07U09</accession>
<dbReference type="InterPro" id="IPR056855">
    <property type="entry name" value="ATP-grasp_IQCH"/>
</dbReference>
<name>Q07U09_RHOP5</name>
<dbReference type="GO" id="GO:0005524">
    <property type="term" value="F:ATP binding"/>
    <property type="evidence" value="ECO:0007669"/>
    <property type="project" value="UniProtKB-UniRule"/>
</dbReference>
<dbReference type="AlphaFoldDB" id="Q07U09"/>
<proteinExistence type="predicted"/>
<gene>
    <name evidence="3" type="ordered locus">RPE_0617</name>
</gene>
<dbReference type="PROSITE" id="PS50975">
    <property type="entry name" value="ATP_GRASP"/>
    <property type="match status" value="1"/>
</dbReference>
<dbReference type="InterPro" id="IPR041356">
    <property type="entry name" value="PGM1_C"/>
</dbReference>